<reference evidence="4 5" key="1">
    <citation type="submission" date="2017-08" db="EMBL/GenBank/DDBJ databases">
        <title>Mesorhizobium wenxinae sp. nov., a novel rhizobial species isolated from root nodules of chickpea (Cicer arietinum L.).</title>
        <authorList>
            <person name="Zhang J."/>
        </authorList>
    </citation>
    <scope>NUCLEOTIDE SEQUENCE [LARGE SCALE GENOMIC DNA]</scope>
    <source>
        <strain evidence="4 5">SDW018</strain>
    </source>
</reference>
<dbReference type="GO" id="GO:0005524">
    <property type="term" value="F:ATP binding"/>
    <property type="evidence" value="ECO:0007669"/>
    <property type="project" value="UniProtKB-KW"/>
</dbReference>
<dbReference type="Proteomes" id="UP000216442">
    <property type="component" value="Unassembled WGS sequence"/>
</dbReference>
<dbReference type="OrthoDB" id="9813719at2"/>
<dbReference type="PANTHER" id="PTHR13504:SF38">
    <property type="entry name" value="FIDO DOMAIN-CONTAINING PROTEIN"/>
    <property type="match status" value="1"/>
</dbReference>
<dbReference type="RefSeq" id="WP_095496037.1">
    <property type="nucleotide sequence ID" value="NZ_NPKJ01000072.1"/>
</dbReference>
<dbReference type="PROSITE" id="PS51459">
    <property type="entry name" value="FIDO"/>
    <property type="match status" value="1"/>
</dbReference>
<dbReference type="InterPro" id="IPR036597">
    <property type="entry name" value="Fido-like_dom_sf"/>
</dbReference>
<sequence>MAPPHEKLAESLAALKKLQDQRIVAIRSSDLSRTHRERLLKSGFLQEVMKGWYIPANPNQRQGETTGWYASFWDFCANYLSNRFGKDWCIAPEPSLSFHAGNRTIPGQLLVRSPAGGNKPTALLHGTSVFDMRASMPTARDIAETDGLRLYALPAALIEASPTFFAQKPTDARTALAMFSDASEILTRLLEGGHSTIAGRLAGAFRNIGRERIADDIVRSMQAADYTVRETDPFDTRLELSLPRRETSPYAGRIRLMWQEMRGAVIENFPAAPGRPNDAGAYLRRVDDVYVTDAYHSLSIEGYRVSPELIDRVRSDTWNPDMNPQDGEHRDALAARGYYQAFEAVKSSVASVLANENPGRVVDEDHGGWYRELFAPSVAAGIVKRSDLAGYRSERVLIRNSMHVPLTSNAVRDAMPVFFEMLEAEEHPAVRVVLGHFIFVYIHPYMDGNGRMGRFLMNVMMAAGSYPWTVIPVQRRADYMAALERASVHHDIVPFSRFLGELTRQGVSGETTAMLPAS</sequence>
<keyword evidence="2" id="KW-0067">ATP-binding</keyword>
<organism evidence="4 5">
    <name type="scientific">Mesorhizobium temperatum</name>
    <dbReference type="NCBI Taxonomy" id="241416"/>
    <lineage>
        <taxon>Bacteria</taxon>
        <taxon>Pseudomonadati</taxon>
        <taxon>Pseudomonadota</taxon>
        <taxon>Alphaproteobacteria</taxon>
        <taxon>Hyphomicrobiales</taxon>
        <taxon>Phyllobacteriaceae</taxon>
        <taxon>Mesorhizobium</taxon>
    </lineage>
</organism>
<gene>
    <name evidence="4" type="ORF">CIT26_30545</name>
</gene>
<name>A0A271LDW4_9HYPH</name>
<protein>
    <submittedName>
        <fullName evidence="4">Cell filamentation protein Fic</fullName>
    </submittedName>
</protein>
<dbReference type="PANTHER" id="PTHR13504">
    <property type="entry name" value="FIDO DOMAIN-CONTAINING PROTEIN DDB_G0283145"/>
    <property type="match status" value="1"/>
</dbReference>
<accession>A0A271LDW4</accession>
<dbReference type="Gene3D" id="1.10.3290.10">
    <property type="entry name" value="Fido-like domain"/>
    <property type="match status" value="1"/>
</dbReference>
<keyword evidence="2" id="KW-0547">Nucleotide-binding</keyword>
<dbReference type="SUPFAM" id="SSF140931">
    <property type="entry name" value="Fic-like"/>
    <property type="match status" value="1"/>
</dbReference>
<dbReference type="InterPro" id="IPR003812">
    <property type="entry name" value="Fido"/>
</dbReference>
<feature type="active site" evidence="1">
    <location>
        <position position="443"/>
    </location>
</feature>
<evidence type="ECO:0000313" key="5">
    <source>
        <dbReference type="Proteomes" id="UP000216442"/>
    </source>
</evidence>
<dbReference type="InterPro" id="IPR040198">
    <property type="entry name" value="Fido_containing"/>
</dbReference>
<dbReference type="EMBL" id="NPKJ01000072">
    <property type="protein sequence ID" value="PAQ05446.1"/>
    <property type="molecule type" value="Genomic_DNA"/>
</dbReference>
<proteinExistence type="predicted"/>
<comment type="caution">
    <text evidence="4">The sequence shown here is derived from an EMBL/GenBank/DDBJ whole genome shotgun (WGS) entry which is preliminary data.</text>
</comment>
<dbReference type="AlphaFoldDB" id="A0A271LDW4"/>
<evidence type="ECO:0000259" key="3">
    <source>
        <dbReference type="PROSITE" id="PS51459"/>
    </source>
</evidence>
<feature type="domain" description="Fido" evidence="3">
    <location>
        <begin position="357"/>
        <end position="501"/>
    </location>
</feature>
<evidence type="ECO:0000313" key="4">
    <source>
        <dbReference type="EMBL" id="PAQ05446.1"/>
    </source>
</evidence>
<feature type="binding site" evidence="2">
    <location>
        <begin position="447"/>
        <end position="454"/>
    </location>
    <ligand>
        <name>ATP</name>
        <dbReference type="ChEBI" id="CHEBI:30616"/>
    </ligand>
</feature>
<evidence type="ECO:0000256" key="1">
    <source>
        <dbReference type="PIRSR" id="PIRSR640198-1"/>
    </source>
</evidence>
<keyword evidence="5" id="KW-1185">Reference proteome</keyword>
<dbReference type="Pfam" id="PF02661">
    <property type="entry name" value="Fic"/>
    <property type="match status" value="1"/>
</dbReference>
<evidence type="ECO:0000256" key="2">
    <source>
        <dbReference type="PIRSR" id="PIRSR640198-2"/>
    </source>
</evidence>